<feature type="transmembrane region" description="Helical" evidence="6">
    <location>
        <begin position="325"/>
        <end position="349"/>
    </location>
</feature>
<organism evidence="8 9">
    <name type="scientific">Bacteroides pectinophilus CAG:437</name>
    <dbReference type="NCBI Taxonomy" id="1263051"/>
    <lineage>
        <taxon>Bacteria</taxon>
        <taxon>Bacillati</taxon>
        <taxon>Bacillota</taxon>
        <taxon>Clostridia</taxon>
        <taxon>Eubacteriales</taxon>
    </lineage>
</organism>
<evidence type="ECO:0000256" key="2">
    <source>
        <dbReference type="ARBA" id="ARBA00022448"/>
    </source>
</evidence>
<proteinExistence type="predicted"/>
<gene>
    <name evidence="8" type="ORF">BN656_00865</name>
</gene>
<feature type="transmembrane region" description="Helical" evidence="6">
    <location>
        <begin position="263"/>
        <end position="284"/>
    </location>
</feature>
<feature type="domain" description="Citrate transporter-like" evidence="7">
    <location>
        <begin position="17"/>
        <end position="315"/>
    </location>
</feature>
<comment type="subcellular location">
    <subcellularLocation>
        <location evidence="1">Membrane</location>
        <topology evidence="1">Multi-pass membrane protein</topology>
    </subcellularLocation>
</comment>
<comment type="caution">
    <text evidence="8">The sequence shown here is derived from an EMBL/GenBank/DDBJ whole genome shotgun (WGS) entry which is preliminary data.</text>
</comment>
<dbReference type="EMBL" id="CBHH010000030">
    <property type="protein sequence ID" value="CDD56263.1"/>
    <property type="molecule type" value="Genomic_DNA"/>
</dbReference>
<dbReference type="InterPro" id="IPR004680">
    <property type="entry name" value="Cit_transptr-like_dom"/>
</dbReference>
<name>R7A630_9FIRM</name>
<keyword evidence="4 6" id="KW-1133">Transmembrane helix</keyword>
<dbReference type="GO" id="GO:0055085">
    <property type="term" value="P:transmembrane transport"/>
    <property type="evidence" value="ECO:0007669"/>
    <property type="project" value="InterPro"/>
</dbReference>
<keyword evidence="5 6" id="KW-0472">Membrane</keyword>
<feature type="transmembrane region" description="Helical" evidence="6">
    <location>
        <begin position="361"/>
        <end position="379"/>
    </location>
</feature>
<evidence type="ECO:0000313" key="9">
    <source>
        <dbReference type="Proteomes" id="UP000018141"/>
    </source>
</evidence>
<feature type="transmembrane region" description="Helical" evidence="6">
    <location>
        <begin position="44"/>
        <end position="68"/>
    </location>
</feature>
<evidence type="ECO:0000259" key="7">
    <source>
        <dbReference type="Pfam" id="PF03600"/>
    </source>
</evidence>
<feature type="transmembrane region" description="Helical" evidence="6">
    <location>
        <begin position="160"/>
        <end position="183"/>
    </location>
</feature>
<evidence type="ECO:0000256" key="3">
    <source>
        <dbReference type="ARBA" id="ARBA00022692"/>
    </source>
</evidence>
<evidence type="ECO:0000313" key="8">
    <source>
        <dbReference type="EMBL" id="CDD56263.1"/>
    </source>
</evidence>
<feature type="transmembrane region" description="Helical" evidence="6">
    <location>
        <begin position="218"/>
        <end position="251"/>
    </location>
</feature>
<evidence type="ECO:0000256" key="1">
    <source>
        <dbReference type="ARBA" id="ARBA00004141"/>
    </source>
</evidence>
<dbReference type="Proteomes" id="UP000018141">
    <property type="component" value="Unassembled WGS sequence"/>
</dbReference>
<dbReference type="PANTHER" id="PTHR43568:SF1">
    <property type="entry name" value="P PROTEIN"/>
    <property type="match status" value="1"/>
</dbReference>
<evidence type="ECO:0000256" key="6">
    <source>
        <dbReference type="SAM" id="Phobius"/>
    </source>
</evidence>
<dbReference type="GO" id="GO:0016020">
    <property type="term" value="C:membrane"/>
    <property type="evidence" value="ECO:0007669"/>
    <property type="project" value="UniProtKB-SubCell"/>
</dbReference>
<evidence type="ECO:0000256" key="5">
    <source>
        <dbReference type="ARBA" id="ARBA00023136"/>
    </source>
</evidence>
<protein>
    <recommendedName>
        <fullName evidence="7">Citrate transporter-like domain-containing protein</fullName>
    </recommendedName>
</protein>
<evidence type="ECO:0000256" key="4">
    <source>
        <dbReference type="ARBA" id="ARBA00022989"/>
    </source>
</evidence>
<dbReference type="Pfam" id="PF03600">
    <property type="entry name" value="CitMHS"/>
    <property type="match status" value="1"/>
</dbReference>
<sequence length="382" mass="41771">MADRIKIFLKNETVLIISLVLAVLSSFAVRPDSEYAEYIDFRTLALLLSLMLVVAGAAKLGIFRWIAVRLVNTASDMRQLALILVMLCFVFSMFITNDVSLITFVPLAIEVLTMAHMEQYMIKVIVLQTVAANLGSMLTPIGNPQNLYLYGLSGMGMQDFCLLMLPYTLTALVMLVVSVFIFIRKDRMAADGMRGTQEVCTDTADADKNVVLLHVRYVMYALLFALCLLTVARVIPYQALLVIILAAVAIIDRNVLGKADYSLLLTFVFLFVFIGNIGRIKAVSAFLAEIITGHEIITGIMASQVMSNVPAAILLSGFGSNIRGLIVGVNLGGLGTIIASMASLISYRFYAGCKAGSVSRYMVFFTLVNVIFLAVLYCVSLL</sequence>
<keyword evidence="2" id="KW-0813">Transport</keyword>
<dbReference type="AlphaFoldDB" id="R7A630"/>
<dbReference type="InterPro" id="IPR051475">
    <property type="entry name" value="Diverse_Ion_Transporter"/>
</dbReference>
<reference evidence="8" key="1">
    <citation type="submission" date="2012-11" db="EMBL/GenBank/DDBJ databases">
        <title>Dependencies among metagenomic species, viruses, plasmids and units of genetic variation.</title>
        <authorList>
            <person name="Nielsen H.B."/>
            <person name="Almeida M."/>
            <person name="Juncker A.S."/>
            <person name="Rasmussen S."/>
            <person name="Li J."/>
            <person name="Sunagawa S."/>
            <person name="Plichta D."/>
            <person name="Gautier L."/>
            <person name="Le Chatelier E."/>
            <person name="Peletier E."/>
            <person name="Bonde I."/>
            <person name="Nielsen T."/>
            <person name="Manichanh C."/>
            <person name="Arumugam M."/>
            <person name="Batto J."/>
            <person name="Santos M.B.Q.D."/>
            <person name="Blom N."/>
            <person name="Borruel N."/>
            <person name="Burgdorf K.S."/>
            <person name="Boumezbeur F."/>
            <person name="Casellas F."/>
            <person name="Dore J."/>
            <person name="Guarner F."/>
            <person name="Hansen T."/>
            <person name="Hildebrand F."/>
            <person name="Kaas R.S."/>
            <person name="Kennedy S."/>
            <person name="Kristiansen K."/>
            <person name="Kultima J.R."/>
            <person name="Leonard P."/>
            <person name="Levenez F."/>
            <person name="Lund O."/>
            <person name="Moumen B."/>
            <person name="Le Paslier D."/>
            <person name="Pons N."/>
            <person name="Pedersen O."/>
            <person name="Prifti E."/>
            <person name="Qin J."/>
            <person name="Raes J."/>
            <person name="Tap J."/>
            <person name="Tims S."/>
            <person name="Ussery D.W."/>
            <person name="Yamada T."/>
            <person name="MetaHit consortium"/>
            <person name="Renault P."/>
            <person name="Sicheritz-Ponten T."/>
            <person name="Bork P."/>
            <person name="Wang J."/>
            <person name="Brunak S."/>
            <person name="Ehrlich S.D."/>
        </authorList>
    </citation>
    <scope>NUCLEOTIDE SEQUENCE [LARGE SCALE GENOMIC DNA]</scope>
</reference>
<keyword evidence="3 6" id="KW-0812">Transmembrane</keyword>
<feature type="transmembrane region" description="Helical" evidence="6">
    <location>
        <begin position="296"/>
        <end position="318"/>
    </location>
</feature>
<feature type="transmembrane region" description="Helical" evidence="6">
    <location>
        <begin position="80"/>
        <end position="108"/>
    </location>
</feature>
<accession>R7A630</accession>
<dbReference type="PANTHER" id="PTHR43568">
    <property type="entry name" value="P PROTEIN"/>
    <property type="match status" value="1"/>
</dbReference>